<organism evidence="2 3">
    <name type="scientific">Actinophytocola glycyrrhizae</name>
    <dbReference type="NCBI Taxonomy" id="2044873"/>
    <lineage>
        <taxon>Bacteria</taxon>
        <taxon>Bacillati</taxon>
        <taxon>Actinomycetota</taxon>
        <taxon>Actinomycetes</taxon>
        <taxon>Pseudonocardiales</taxon>
        <taxon>Pseudonocardiaceae</taxon>
    </lineage>
</organism>
<keyword evidence="3" id="KW-1185">Reference proteome</keyword>
<evidence type="ECO:0000256" key="1">
    <source>
        <dbReference type="SAM" id="SignalP"/>
    </source>
</evidence>
<dbReference type="EMBL" id="JBHSIS010000027">
    <property type="protein sequence ID" value="MFC4859171.1"/>
    <property type="molecule type" value="Genomic_DNA"/>
</dbReference>
<keyword evidence="1" id="KW-0732">Signal</keyword>
<reference evidence="3" key="1">
    <citation type="journal article" date="2019" name="Int. J. Syst. Evol. Microbiol.">
        <title>The Global Catalogue of Microorganisms (GCM) 10K type strain sequencing project: providing services to taxonomists for standard genome sequencing and annotation.</title>
        <authorList>
            <consortium name="The Broad Institute Genomics Platform"/>
            <consortium name="The Broad Institute Genome Sequencing Center for Infectious Disease"/>
            <person name="Wu L."/>
            <person name="Ma J."/>
        </authorList>
    </citation>
    <scope>NUCLEOTIDE SEQUENCE [LARGE SCALE GENOMIC DNA]</scope>
    <source>
        <strain evidence="3">ZS-22-S1</strain>
    </source>
</reference>
<feature type="signal peptide" evidence="1">
    <location>
        <begin position="1"/>
        <end position="29"/>
    </location>
</feature>
<comment type="caution">
    <text evidence="2">The sequence shown here is derived from an EMBL/GenBank/DDBJ whole genome shotgun (WGS) entry which is preliminary data.</text>
</comment>
<evidence type="ECO:0000313" key="3">
    <source>
        <dbReference type="Proteomes" id="UP001595859"/>
    </source>
</evidence>
<evidence type="ECO:0000313" key="2">
    <source>
        <dbReference type="EMBL" id="MFC4859171.1"/>
    </source>
</evidence>
<protein>
    <recommendedName>
        <fullName evidence="4">Peptidase inhibitor family I36</fullName>
    </recommendedName>
</protein>
<name>A0ABV9SIJ0_9PSEU</name>
<evidence type="ECO:0008006" key="4">
    <source>
        <dbReference type="Google" id="ProtNLM"/>
    </source>
</evidence>
<dbReference type="Proteomes" id="UP001595859">
    <property type="component" value="Unassembled WGS sequence"/>
</dbReference>
<dbReference type="RefSeq" id="WP_378062081.1">
    <property type="nucleotide sequence ID" value="NZ_JBHSIS010000027.1"/>
</dbReference>
<accession>A0ABV9SIJ0</accession>
<feature type="chain" id="PRO_5046556763" description="Peptidase inhibitor family I36" evidence="1">
    <location>
        <begin position="30"/>
        <end position="144"/>
    </location>
</feature>
<proteinExistence type="predicted"/>
<sequence>MGKRRFVAGLLMAGAIASGGVAMASPAWAAPAGGSADGTAGGSDVSASSCVLYANSPTSYGSRLSGYGSRWGCGNTVTYFWVRVYKQIPWWPDAERAVRGTTYFQNGGMTASGTCNGRGEYYTHSSTATGVSGEDRESYRRTIC</sequence>
<gene>
    <name evidence="2" type="ORF">ACFPCV_37225</name>
</gene>